<sequence length="268" mass="31637">MEWAFVGTYGPNLDSERRRLWEELTGLIYLWEVSWCMGGDFNIVRFPSKCSGTHRHLEAMEEFSEFVFDLDLMDLPLLGGEFTWSNVQGLSRLDRFLVSTSWEAYLHELSQKRLPRVCSDHFPIVLDCRGIIGRLRPFKFENMWLAAKGFVDKVRSWWSFYMFTGNPSFVLPCKLKALKQDLKKWNLELFGSIDNQKNTLMEELQDFEVRELTGDLSEEALARKSAVVTYLEKVLLMDEILWRQKFRAFWIKEGDKCMKFFHKVANSH</sequence>
<reference evidence="1" key="1">
    <citation type="submission" date="2020-12" db="EMBL/GenBank/DDBJ databases">
        <title>WGS assembly of Carya illinoinensis cv. Pawnee.</title>
        <authorList>
            <person name="Platts A."/>
            <person name="Shu S."/>
            <person name="Wright S."/>
            <person name="Barry K."/>
            <person name="Edger P."/>
            <person name="Pires J.C."/>
            <person name="Schmutz J."/>
        </authorList>
    </citation>
    <scope>NUCLEOTIDE SEQUENCE</scope>
    <source>
        <tissue evidence="1">Leaf</tissue>
    </source>
</reference>
<evidence type="ECO:0000313" key="1">
    <source>
        <dbReference type="EMBL" id="KAG6649202.1"/>
    </source>
</evidence>
<organism evidence="1 2">
    <name type="scientific">Carya illinoinensis</name>
    <name type="common">Pecan</name>
    <dbReference type="NCBI Taxonomy" id="32201"/>
    <lineage>
        <taxon>Eukaryota</taxon>
        <taxon>Viridiplantae</taxon>
        <taxon>Streptophyta</taxon>
        <taxon>Embryophyta</taxon>
        <taxon>Tracheophyta</taxon>
        <taxon>Spermatophyta</taxon>
        <taxon>Magnoliopsida</taxon>
        <taxon>eudicotyledons</taxon>
        <taxon>Gunneridae</taxon>
        <taxon>Pentapetalae</taxon>
        <taxon>rosids</taxon>
        <taxon>fabids</taxon>
        <taxon>Fagales</taxon>
        <taxon>Juglandaceae</taxon>
        <taxon>Carya</taxon>
    </lineage>
</organism>
<dbReference type="EMBL" id="CM031815">
    <property type="protein sequence ID" value="KAG6649202.1"/>
    <property type="molecule type" value="Genomic_DNA"/>
</dbReference>
<name>A0A8T1Q6D1_CARIL</name>
<proteinExistence type="predicted"/>
<dbReference type="PANTHER" id="PTHR33710:SF64">
    <property type="entry name" value="ENDONUCLEASE_EXONUCLEASE_PHOSPHATASE DOMAIN-CONTAINING PROTEIN"/>
    <property type="match status" value="1"/>
</dbReference>
<evidence type="ECO:0000313" key="2">
    <source>
        <dbReference type="Proteomes" id="UP000811609"/>
    </source>
</evidence>
<dbReference type="PANTHER" id="PTHR33710">
    <property type="entry name" value="BNAC02G09200D PROTEIN"/>
    <property type="match status" value="1"/>
</dbReference>
<protein>
    <recommendedName>
        <fullName evidence="3">Reverse transcriptase</fullName>
    </recommendedName>
</protein>
<evidence type="ECO:0008006" key="3">
    <source>
        <dbReference type="Google" id="ProtNLM"/>
    </source>
</evidence>
<keyword evidence="2" id="KW-1185">Reference proteome</keyword>
<comment type="caution">
    <text evidence="1">The sequence shown here is derived from an EMBL/GenBank/DDBJ whole genome shotgun (WGS) entry which is preliminary data.</text>
</comment>
<accession>A0A8T1Q6D1</accession>
<dbReference type="AlphaFoldDB" id="A0A8T1Q6D1"/>
<dbReference type="Proteomes" id="UP000811609">
    <property type="component" value="Chromosome 7"/>
</dbReference>
<gene>
    <name evidence="1" type="ORF">CIPAW_07G196000</name>
</gene>